<dbReference type="GeneID" id="301340237"/>
<dbReference type="AlphaFoldDB" id="A0AA50Q550"/>
<dbReference type="RefSeq" id="WP_263235445.1">
    <property type="nucleotide sequence ID" value="NZ_CP132914.1"/>
</dbReference>
<dbReference type="GO" id="GO:0030261">
    <property type="term" value="P:chromosome condensation"/>
    <property type="evidence" value="ECO:0007669"/>
    <property type="project" value="UniProtKB-KW"/>
</dbReference>
<dbReference type="GO" id="GO:0005829">
    <property type="term" value="C:cytosol"/>
    <property type="evidence" value="ECO:0007669"/>
    <property type="project" value="TreeGrafter"/>
</dbReference>
<proteinExistence type="inferred from homology"/>
<comment type="similarity">
    <text evidence="2 5">Belongs to the bacterial histone-like protein family.</text>
</comment>
<reference evidence="6" key="1">
    <citation type="submission" date="2023-08" db="EMBL/GenBank/DDBJ databases">
        <title>Complete genome sequence of Shewanella oncorhynchi Z-P2, a siderophore putrebactin-producing bacterium.</title>
        <authorList>
            <person name="Zhang Y."/>
        </authorList>
    </citation>
    <scope>NUCLEOTIDE SEQUENCE</scope>
    <source>
        <strain evidence="6">Z-P2</strain>
    </source>
</reference>
<gene>
    <name evidence="6" type="ORF">RA178_13600</name>
</gene>
<dbReference type="PRINTS" id="PR01727">
    <property type="entry name" value="DNABINDINGHU"/>
</dbReference>
<protein>
    <submittedName>
        <fullName evidence="6">HU family DNA-binding protein</fullName>
    </submittedName>
</protein>
<dbReference type="EMBL" id="CP132914">
    <property type="protein sequence ID" value="WMB71470.1"/>
    <property type="molecule type" value="Genomic_DNA"/>
</dbReference>
<evidence type="ECO:0000256" key="1">
    <source>
        <dbReference type="ARBA" id="ARBA00003819"/>
    </source>
</evidence>
<dbReference type="KEGG" id="sog:RA178_13600"/>
<dbReference type="InterPro" id="IPR010992">
    <property type="entry name" value="IHF-like_DNA-bd_dom_sf"/>
</dbReference>
<dbReference type="Proteomes" id="UP001236800">
    <property type="component" value="Chromosome"/>
</dbReference>
<evidence type="ECO:0000256" key="2">
    <source>
        <dbReference type="ARBA" id="ARBA00010529"/>
    </source>
</evidence>
<accession>A0AA50Q550</accession>
<dbReference type="SUPFAM" id="SSF47729">
    <property type="entry name" value="IHF-like DNA-binding proteins"/>
    <property type="match status" value="1"/>
</dbReference>
<organism evidence="6">
    <name type="scientific">Shewanella oncorhynchi</name>
    <dbReference type="NCBI Taxonomy" id="2726434"/>
    <lineage>
        <taxon>Bacteria</taxon>
        <taxon>Pseudomonadati</taxon>
        <taxon>Pseudomonadota</taxon>
        <taxon>Gammaproteobacteria</taxon>
        <taxon>Alteromonadales</taxon>
        <taxon>Shewanellaceae</taxon>
        <taxon>Shewanella</taxon>
    </lineage>
</organism>
<dbReference type="InterPro" id="IPR000119">
    <property type="entry name" value="Hist_DNA-bd"/>
</dbReference>
<evidence type="ECO:0000313" key="6">
    <source>
        <dbReference type="EMBL" id="WMB71470.1"/>
    </source>
</evidence>
<dbReference type="PANTHER" id="PTHR33175">
    <property type="entry name" value="DNA-BINDING PROTEIN HU"/>
    <property type="match status" value="1"/>
</dbReference>
<evidence type="ECO:0000256" key="4">
    <source>
        <dbReference type="ARBA" id="ARBA00023125"/>
    </source>
</evidence>
<dbReference type="GO" id="GO:0003677">
    <property type="term" value="F:DNA binding"/>
    <property type="evidence" value="ECO:0007669"/>
    <property type="project" value="UniProtKB-KW"/>
</dbReference>
<dbReference type="PANTHER" id="PTHR33175:SF12">
    <property type="entry name" value="DNA-BINDING PROTEIN HU-ALPHA"/>
    <property type="match status" value="1"/>
</dbReference>
<evidence type="ECO:0000256" key="3">
    <source>
        <dbReference type="ARBA" id="ARBA00023067"/>
    </source>
</evidence>
<dbReference type="GO" id="GO:0030527">
    <property type="term" value="F:structural constituent of chromatin"/>
    <property type="evidence" value="ECO:0007669"/>
    <property type="project" value="InterPro"/>
</dbReference>
<keyword evidence="3" id="KW-0226">DNA condensation</keyword>
<dbReference type="SMART" id="SM00411">
    <property type="entry name" value="BHL"/>
    <property type="match status" value="1"/>
</dbReference>
<keyword evidence="4 6" id="KW-0238">DNA-binding</keyword>
<dbReference type="CDD" id="cd13831">
    <property type="entry name" value="HU"/>
    <property type="match status" value="1"/>
</dbReference>
<sequence>MNKAQLIQRIAAELNASQASTKPVVEQILQQIHVALSEGEKIFLPQFGTFELRYHVAKTGRNPQTGKAIEIDGYNQPSFKASTALKQKINSGA</sequence>
<name>A0AA50Q550_9GAMM</name>
<comment type="function">
    <text evidence="1">Histone-like DNA-binding protein which is capable of wrapping DNA to stabilize it, and thus to prevent its denaturation under extreme environmental conditions.</text>
</comment>
<dbReference type="Pfam" id="PF00216">
    <property type="entry name" value="Bac_DNA_binding"/>
    <property type="match status" value="1"/>
</dbReference>
<evidence type="ECO:0000256" key="5">
    <source>
        <dbReference type="RuleBase" id="RU003939"/>
    </source>
</evidence>
<dbReference type="Gene3D" id="4.10.520.10">
    <property type="entry name" value="IHF-like DNA-binding proteins"/>
    <property type="match status" value="1"/>
</dbReference>